<dbReference type="Proteomes" id="UP000887580">
    <property type="component" value="Unplaced"/>
</dbReference>
<accession>A0AC35FZH4</accession>
<evidence type="ECO:0000313" key="1">
    <source>
        <dbReference type="Proteomes" id="UP000887580"/>
    </source>
</evidence>
<dbReference type="WBParaSite" id="PS1159_v2.g22440.t1">
    <property type="protein sequence ID" value="PS1159_v2.g22440.t1"/>
    <property type="gene ID" value="PS1159_v2.g22440"/>
</dbReference>
<organism evidence="1 2">
    <name type="scientific">Panagrolaimus sp. PS1159</name>
    <dbReference type="NCBI Taxonomy" id="55785"/>
    <lineage>
        <taxon>Eukaryota</taxon>
        <taxon>Metazoa</taxon>
        <taxon>Ecdysozoa</taxon>
        <taxon>Nematoda</taxon>
        <taxon>Chromadorea</taxon>
        <taxon>Rhabditida</taxon>
        <taxon>Tylenchina</taxon>
        <taxon>Panagrolaimomorpha</taxon>
        <taxon>Panagrolaimoidea</taxon>
        <taxon>Panagrolaimidae</taxon>
        <taxon>Panagrolaimus</taxon>
    </lineage>
</organism>
<name>A0AC35FZH4_9BILA</name>
<proteinExistence type="predicted"/>
<evidence type="ECO:0000313" key="2">
    <source>
        <dbReference type="WBParaSite" id="PS1159_v2.g22440.t1"/>
    </source>
</evidence>
<reference evidence="2" key="1">
    <citation type="submission" date="2022-11" db="UniProtKB">
        <authorList>
            <consortium name="WormBaseParasite"/>
        </authorList>
    </citation>
    <scope>IDENTIFICATION</scope>
</reference>
<protein>
    <submittedName>
        <fullName evidence="2">Protein kinase domain-containing protein</fullName>
    </submittedName>
</protein>
<sequence length="523" mass="59306">MSEMMFEMDDMITSPDTGVSVTTLSSSSPTENPFFSNIHQPHISHRTVNQPMDIEFAPDTPTTVQRNLCLDATSNMELDLSDDDEEVASITQEQQRLCVCASKAIPDSTQETGQPQSRVPFATTFPSHLTSITDDYQIAHEIIGIGESGKVMACYSKKNGQKYALKVLRDGAKSRREVQLHFLTCNHENIVSIIDIYENTFDGVKCLLVVLEYCEGGDLLTRFEKQGSEPYSEEKVARIIRQIGSAVMYLHDINIAHRDIKLENILCTTMDDEHCVYKLGDFGFAKRPERNHLMESPCCTPFYAPPEVLTREKYDKSCDMWSLGVVMYILLSGYPPFYSMKGLPFSPGMQQRITTGLYAFPHDEWDQISESTKDEIRHLLLTDPTQRTSIEDLMDTPFITRQKCLSIPYNSSDSGLSEGESPQPQHIFDKEHTPDGDTVEDMPPTIRMPISRKSDAKVTFSARTFNKPIVKAPRLHSIHEEMNRALDMMRMGDETCYMKQLQTSDSSLINSSQHPTVKFLHFK</sequence>